<gene>
    <name evidence="1" type="ORF">P6P90_06910</name>
</gene>
<dbReference type="RefSeq" id="WP_278018503.1">
    <property type="nucleotide sequence ID" value="NZ_JARRRY010000018.1"/>
</dbReference>
<proteinExistence type="predicted"/>
<sequence length="42" mass="4959">MKVRYKLILLALLALVVIRVFDWFGVSSDDFPAEYKMPQKQE</sequence>
<protein>
    <submittedName>
        <fullName evidence="1">Uncharacterized protein</fullName>
    </submittedName>
</protein>
<name>A0ABT6H3T2_9BACI</name>
<accession>A0ABT6H3T2</accession>
<keyword evidence="2" id="KW-1185">Reference proteome</keyword>
<organism evidence="1 2">
    <name type="scientific">Ectobacillus antri</name>
    <dbReference type="NCBI Taxonomy" id="2486280"/>
    <lineage>
        <taxon>Bacteria</taxon>
        <taxon>Bacillati</taxon>
        <taxon>Bacillota</taxon>
        <taxon>Bacilli</taxon>
        <taxon>Bacillales</taxon>
        <taxon>Bacillaceae</taxon>
        <taxon>Ectobacillus</taxon>
    </lineage>
</organism>
<reference evidence="1 2" key="1">
    <citation type="submission" date="2023-04" db="EMBL/GenBank/DDBJ databases">
        <title>Ectobacillus antri isolated from activated sludge.</title>
        <authorList>
            <person name="Yan P."/>
            <person name="Liu X."/>
        </authorList>
    </citation>
    <scope>NUCLEOTIDE SEQUENCE [LARGE SCALE GENOMIC DNA]</scope>
    <source>
        <strain evidence="1 2">C18H</strain>
    </source>
</reference>
<dbReference type="EMBL" id="JARULN010000004">
    <property type="protein sequence ID" value="MDG5753700.1"/>
    <property type="molecule type" value="Genomic_DNA"/>
</dbReference>
<comment type="caution">
    <text evidence="1">The sequence shown here is derived from an EMBL/GenBank/DDBJ whole genome shotgun (WGS) entry which is preliminary data.</text>
</comment>
<evidence type="ECO:0000313" key="2">
    <source>
        <dbReference type="Proteomes" id="UP001218246"/>
    </source>
</evidence>
<evidence type="ECO:0000313" key="1">
    <source>
        <dbReference type="EMBL" id="MDG5753700.1"/>
    </source>
</evidence>
<dbReference type="Proteomes" id="UP001218246">
    <property type="component" value="Unassembled WGS sequence"/>
</dbReference>